<accession>A0A6G1KSD5</accession>
<keyword evidence="3" id="KW-1185">Reference proteome</keyword>
<dbReference type="EMBL" id="MU005764">
    <property type="protein sequence ID" value="KAF2715533.1"/>
    <property type="molecule type" value="Genomic_DNA"/>
</dbReference>
<feature type="compositionally biased region" description="Low complexity" evidence="1">
    <location>
        <begin position="1"/>
        <end position="26"/>
    </location>
</feature>
<feature type="non-terminal residue" evidence="2">
    <location>
        <position position="204"/>
    </location>
</feature>
<organism evidence="2 3">
    <name type="scientific">Pleomassaria siparia CBS 279.74</name>
    <dbReference type="NCBI Taxonomy" id="1314801"/>
    <lineage>
        <taxon>Eukaryota</taxon>
        <taxon>Fungi</taxon>
        <taxon>Dikarya</taxon>
        <taxon>Ascomycota</taxon>
        <taxon>Pezizomycotina</taxon>
        <taxon>Dothideomycetes</taxon>
        <taxon>Pleosporomycetidae</taxon>
        <taxon>Pleosporales</taxon>
        <taxon>Pleomassariaceae</taxon>
        <taxon>Pleomassaria</taxon>
    </lineage>
</organism>
<gene>
    <name evidence="2" type="ORF">K504DRAFT_335131</name>
</gene>
<dbReference type="AlphaFoldDB" id="A0A6G1KSD5"/>
<dbReference type="Proteomes" id="UP000799428">
    <property type="component" value="Unassembled WGS sequence"/>
</dbReference>
<protein>
    <submittedName>
        <fullName evidence="2">Uncharacterized protein</fullName>
    </submittedName>
</protein>
<evidence type="ECO:0000256" key="1">
    <source>
        <dbReference type="SAM" id="MobiDB-lite"/>
    </source>
</evidence>
<sequence>ETLTSGSIVSPPSSSSSAPESSSTPAVPDPTPAGALWTAAWTDETISSYKRKCASAATIKAGLFTLGEIYPTLKTWAPELKVFYHKQLYPGSWNGEDKHGNDRELMKMDYEDLPFAVREWLARNPKQRHFSVQDDVVFFAPGAIYPILPLFVDEPEEEGSLAECDGLFEDLENYSNEPKDGAVIGRLSHTAKGKNEVEVTIEAF</sequence>
<evidence type="ECO:0000313" key="2">
    <source>
        <dbReference type="EMBL" id="KAF2715533.1"/>
    </source>
</evidence>
<feature type="non-terminal residue" evidence="2">
    <location>
        <position position="1"/>
    </location>
</feature>
<name>A0A6G1KSD5_9PLEO</name>
<reference evidence="2" key="1">
    <citation type="journal article" date="2020" name="Stud. Mycol.">
        <title>101 Dothideomycetes genomes: a test case for predicting lifestyles and emergence of pathogens.</title>
        <authorList>
            <person name="Haridas S."/>
            <person name="Albert R."/>
            <person name="Binder M."/>
            <person name="Bloem J."/>
            <person name="Labutti K."/>
            <person name="Salamov A."/>
            <person name="Andreopoulos B."/>
            <person name="Baker S."/>
            <person name="Barry K."/>
            <person name="Bills G."/>
            <person name="Bluhm B."/>
            <person name="Cannon C."/>
            <person name="Castanera R."/>
            <person name="Culley D."/>
            <person name="Daum C."/>
            <person name="Ezra D."/>
            <person name="Gonzalez J."/>
            <person name="Henrissat B."/>
            <person name="Kuo A."/>
            <person name="Liang C."/>
            <person name="Lipzen A."/>
            <person name="Lutzoni F."/>
            <person name="Magnuson J."/>
            <person name="Mondo S."/>
            <person name="Nolan M."/>
            <person name="Ohm R."/>
            <person name="Pangilinan J."/>
            <person name="Park H.-J."/>
            <person name="Ramirez L."/>
            <person name="Alfaro M."/>
            <person name="Sun H."/>
            <person name="Tritt A."/>
            <person name="Yoshinaga Y."/>
            <person name="Zwiers L.-H."/>
            <person name="Turgeon B."/>
            <person name="Goodwin S."/>
            <person name="Spatafora J."/>
            <person name="Crous P."/>
            <person name="Grigoriev I."/>
        </authorList>
    </citation>
    <scope>NUCLEOTIDE SEQUENCE</scope>
    <source>
        <strain evidence="2">CBS 279.74</strain>
    </source>
</reference>
<evidence type="ECO:0000313" key="3">
    <source>
        <dbReference type="Proteomes" id="UP000799428"/>
    </source>
</evidence>
<feature type="region of interest" description="Disordered" evidence="1">
    <location>
        <begin position="1"/>
        <end position="34"/>
    </location>
</feature>
<dbReference type="OrthoDB" id="4359806at2759"/>
<proteinExistence type="predicted"/>